<keyword evidence="3 6" id="KW-0812">Transmembrane</keyword>
<gene>
    <name evidence="8" type="ORF">CQA75_05380</name>
</gene>
<feature type="transmembrane region" description="Helical" evidence="6">
    <location>
        <begin position="12"/>
        <end position="35"/>
    </location>
</feature>
<dbReference type="Proteomes" id="UP000309584">
    <property type="component" value="Unassembled WGS sequence"/>
</dbReference>
<reference evidence="8 9" key="1">
    <citation type="submission" date="2018-05" db="EMBL/GenBank/DDBJ databases">
        <title>Novel Campyloabacter and Helicobacter Species and Strains.</title>
        <authorList>
            <person name="Mannion A.J."/>
            <person name="Shen Z."/>
            <person name="Fox J.G."/>
        </authorList>
    </citation>
    <scope>NUCLEOTIDE SEQUENCE [LARGE SCALE GENOMIC DNA]</scope>
    <source>
        <strain evidence="9">MIT10-5678</strain>
    </source>
</reference>
<evidence type="ECO:0000313" key="9">
    <source>
        <dbReference type="Proteomes" id="UP000309584"/>
    </source>
</evidence>
<protein>
    <submittedName>
        <fullName evidence="8">Methyl-accepting chemotaxis protein</fullName>
    </submittedName>
</protein>
<evidence type="ECO:0000256" key="3">
    <source>
        <dbReference type="ARBA" id="ARBA00022692"/>
    </source>
</evidence>
<keyword evidence="5 6" id="KW-0472">Membrane</keyword>
<keyword evidence="4 6" id="KW-1133">Transmembrane helix</keyword>
<organism evidence="8 9">
    <name type="scientific">Campylobacter taeniopygiae</name>
    <dbReference type="NCBI Taxonomy" id="2510188"/>
    <lineage>
        <taxon>Bacteria</taxon>
        <taxon>Pseudomonadati</taxon>
        <taxon>Campylobacterota</taxon>
        <taxon>Epsilonproteobacteria</taxon>
        <taxon>Campylobacterales</taxon>
        <taxon>Campylobacteraceae</taxon>
        <taxon>Campylobacter</taxon>
    </lineage>
</organism>
<feature type="domain" description="Cache" evidence="7">
    <location>
        <begin position="45"/>
        <end position="262"/>
    </location>
</feature>
<keyword evidence="2" id="KW-1003">Cell membrane</keyword>
<dbReference type="EMBL" id="NXLY01000009">
    <property type="protein sequence ID" value="TKX33745.1"/>
    <property type="molecule type" value="Genomic_DNA"/>
</dbReference>
<dbReference type="Gene3D" id="3.30.450.20">
    <property type="entry name" value="PAS domain"/>
    <property type="match status" value="2"/>
</dbReference>
<keyword evidence="9" id="KW-1185">Reference proteome</keyword>
<evidence type="ECO:0000313" key="8">
    <source>
        <dbReference type="EMBL" id="TKX33745.1"/>
    </source>
</evidence>
<evidence type="ECO:0000256" key="6">
    <source>
        <dbReference type="SAM" id="Phobius"/>
    </source>
</evidence>
<dbReference type="SUPFAM" id="SSF103190">
    <property type="entry name" value="Sensory domain-like"/>
    <property type="match status" value="1"/>
</dbReference>
<dbReference type="RefSeq" id="WP_171000084.1">
    <property type="nucleotide sequence ID" value="NZ_NXLY01000009.1"/>
</dbReference>
<dbReference type="InterPro" id="IPR033479">
    <property type="entry name" value="dCache_1"/>
</dbReference>
<evidence type="ECO:0000256" key="5">
    <source>
        <dbReference type="ARBA" id="ARBA00023136"/>
    </source>
</evidence>
<proteinExistence type="predicted"/>
<comment type="caution">
    <text evidence="8">The sequence shown here is derived from an EMBL/GenBank/DDBJ whole genome shotgun (WGS) entry which is preliminary data.</text>
</comment>
<dbReference type="Pfam" id="PF02743">
    <property type="entry name" value="dCache_1"/>
    <property type="match status" value="1"/>
</dbReference>
<accession>A0ABY2TJJ7</accession>
<evidence type="ECO:0000256" key="2">
    <source>
        <dbReference type="ARBA" id="ARBA00022475"/>
    </source>
</evidence>
<dbReference type="InterPro" id="IPR029151">
    <property type="entry name" value="Sensor-like_sf"/>
</dbReference>
<evidence type="ECO:0000259" key="7">
    <source>
        <dbReference type="Pfam" id="PF02743"/>
    </source>
</evidence>
<feature type="transmembrane region" description="Helical" evidence="6">
    <location>
        <begin position="296"/>
        <end position="314"/>
    </location>
</feature>
<name>A0ABY2TJJ7_9BACT</name>
<evidence type="ECO:0000256" key="1">
    <source>
        <dbReference type="ARBA" id="ARBA00004651"/>
    </source>
</evidence>
<sequence length="350" mass="39338">MKEKTKSFGVSLKLTFYIGVLIVIILAITSAISYFESKNNTFELLKSTQLKTVEDVAMTFDNYGKSRRVAMEVLAKEIEKVLDKGNDEEIFSLLESFKEAFGFKLVFLGFENSGRILLSDRKILDSKSFTLKNLTWYQEAKKTTKSSVYGPYQSLMNNNHILTYAMPIYKDGKLIGVVGGDCTLEQFSKDVLAYGHSENTYAAVYSPDGEIYFHQYPERILTKNPLSINIANTINTNPNYYLNPKEENALFGAKDDKGNSYEVLCSATINPKFRVCTVTEDETYTGVVKAILFKQILIGIIATIIALILIRILITKGLSPLTTIQSGLNAFFDFINHKTKNVSTINIKTN</sequence>
<dbReference type="CDD" id="cd18773">
    <property type="entry name" value="PDC1_HK_sensor"/>
    <property type="match status" value="1"/>
</dbReference>
<comment type="subcellular location">
    <subcellularLocation>
        <location evidence="1">Cell membrane</location>
        <topology evidence="1">Multi-pass membrane protein</topology>
    </subcellularLocation>
</comment>
<feature type="non-terminal residue" evidence="8">
    <location>
        <position position="350"/>
    </location>
</feature>
<evidence type="ECO:0000256" key="4">
    <source>
        <dbReference type="ARBA" id="ARBA00022989"/>
    </source>
</evidence>